<gene>
    <name evidence="1" type="ORF">E4582_03075</name>
</gene>
<dbReference type="RefSeq" id="WP_134673240.1">
    <property type="nucleotide sequence ID" value="NZ_SPUH01000001.1"/>
</dbReference>
<sequence>MRRYSERFLVVYSGALTVALAAILLTGARETRTATFDEIDVQRINVREPDGTLRMTVSGRERFPGGIVKGREFPFDRGVAGMIFYNDEGTETGGLVFRGEAGEDGRPVTTGHLSFDPYHRDQALGLSVRQFGGGYESGLTINDVGDTPIEELLQAMERIRALPEAERAAAQQEFAAGAQPLVPRLFVGRTHDGMAALQLRDGDGKTRLQFRVDDDGAARIDFLDAGGRVQRTLRADDAGAAGDAAGRDA</sequence>
<comment type="caution">
    <text evidence="1">The sequence shown here is derived from an EMBL/GenBank/DDBJ whole genome shotgun (WGS) entry which is preliminary data.</text>
</comment>
<proteinExistence type="predicted"/>
<dbReference type="Proteomes" id="UP000298681">
    <property type="component" value="Unassembled WGS sequence"/>
</dbReference>
<protein>
    <submittedName>
        <fullName evidence="1">Uncharacterized protein</fullName>
    </submittedName>
</protein>
<name>A0A4Z1R4L1_9GAMM</name>
<dbReference type="AlphaFoldDB" id="A0A4Z1R4L1"/>
<evidence type="ECO:0000313" key="1">
    <source>
        <dbReference type="EMBL" id="TKS53856.1"/>
    </source>
</evidence>
<reference evidence="1 2" key="1">
    <citation type="submission" date="2019-01" db="EMBL/GenBank/DDBJ databases">
        <authorList>
            <person name="Zhang S."/>
        </authorList>
    </citation>
    <scope>NUCLEOTIDE SEQUENCE [LARGE SCALE GENOMIC DNA]</scope>
    <source>
        <strain evidence="1 2">1626</strain>
    </source>
</reference>
<accession>A0A4Z1R4L1</accession>
<evidence type="ECO:0000313" key="2">
    <source>
        <dbReference type="Proteomes" id="UP000298681"/>
    </source>
</evidence>
<organism evidence="1 2">
    <name type="scientific">Luteimonas yindakuii</name>
    <dbReference type="NCBI Taxonomy" id="2565782"/>
    <lineage>
        <taxon>Bacteria</taxon>
        <taxon>Pseudomonadati</taxon>
        <taxon>Pseudomonadota</taxon>
        <taxon>Gammaproteobacteria</taxon>
        <taxon>Lysobacterales</taxon>
        <taxon>Lysobacteraceae</taxon>
        <taxon>Luteimonas</taxon>
    </lineage>
</organism>
<keyword evidence="2" id="KW-1185">Reference proteome</keyword>
<dbReference type="EMBL" id="SPUH01000001">
    <property type="protein sequence ID" value="TKS53856.1"/>
    <property type="molecule type" value="Genomic_DNA"/>
</dbReference>